<evidence type="ECO:0000256" key="1">
    <source>
        <dbReference type="ARBA" id="ARBA00000985"/>
    </source>
</evidence>
<keyword evidence="5 6" id="KW-0456">Lyase</keyword>
<reference evidence="9 10" key="1">
    <citation type="submission" date="2019-08" db="EMBL/GenBank/DDBJ databases">
        <title>Amphibian skin-associated Pigmentiphaga: genome sequence and occurrence across geography and hosts.</title>
        <authorList>
            <person name="Bletz M.C."/>
            <person name="Bunk B."/>
            <person name="Sproeer C."/>
            <person name="Biwer P."/>
            <person name="Reiter S."/>
            <person name="Rabemananjara F.C.E."/>
            <person name="Schulz S."/>
            <person name="Overmann J."/>
            <person name="Vences M."/>
        </authorList>
    </citation>
    <scope>NUCLEOTIDE SEQUENCE [LARGE SCALE GENOMIC DNA]</scope>
    <source>
        <strain evidence="9 10">Mada1488</strain>
    </source>
</reference>
<dbReference type="EC" id="4.3.2.1" evidence="3 6"/>
<dbReference type="OrthoDB" id="9769623at2"/>
<dbReference type="PRINTS" id="PR00149">
    <property type="entry name" value="FUMRATELYASE"/>
</dbReference>
<proteinExistence type="inferred from homology"/>
<dbReference type="Pfam" id="PF14698">
    <property type="entry name" value="ASL_C2"/>
    <property type="match status" value="1"/>
</dbReference>
<comment type="subcellular location">
    <subcellularLocation>
        <location evidence="6">Cytoplasm</location>
    </subcellularLocation>
</comment>
<dbReference type="CDD" id="cd01359">
    <property type="entry name" value="Argininosuccinate_lyase"/>
    <property type="match status" value="1"/>
</dbReference>
<evidence type="ECO:0000256" key="5">
    <source>
        <dbReference type="ARBA" id="ARBA00023239"/>
    </source>
</evidence>
<name>A0A5C0B179_9BURK</name>
<dbReference type="UniPathway" id="UPA00068">
    <property type="reaction ID" value="UER00114"/>
</dbReference>
<dbReference type="PRINTS" id="PR00145">
    <property type="entry name" value="ARGSUCLYASE"/>
</dbReference>
<dbReference type="RefSeq" id="WP_148817833.1">
    <property type="nucleotide sequence ID" value="NZ_CP043046.1"/>
</dbReference>
<dbReference type="InterPro" id="IPR008948">
    <property type="entry name" value="L-Aspartase-like"/>
</dbReference>
<dbReference type="GO" id="GO:0005829">
    <property type="term" value="C:cytosol"/>
    <property type="evidence" value="ECO:0007669"/>
    <property type="project" value="TreeGrafter"/>
</dbReference>
<dbReference type="AlphaFoldDB" id="A0A5C0B179"/>
<evidence type="ECO:0000256" key="4">
    <source>
        <dbReference type="ARBA" id="ARBA00022571"/>
    </source>
</evidence>
<accession>A0A5C0B179</accession>
<evidence type="ECO:0000313" key="10">
    <source>
        <dbReference type="Proteomes" id="UP000325161"/>
    </source>
</evidence>
<keyword evidence="6" id="KW-0963">Cytoplasm</keyword>
<sequence length="510" mass="55826">MISSSVSESQVSRRLTETTAEEVCEIIYRPRLAKDFAKGFNYLTDINAAHVLMLHKQGLVQTAAASAIARALLDMEAAGPDAIELDPQREDAYFNYEAHLIDKVGKDVGGRLHTARSRNDILATIDRLKARDHVHALIDQLVVVRRTILAQATRYQEVVMPGYTHLQPAQPVTYGFWLSAAAEALGRDTERLEASYTRMNRSPLGAGALAGTPFEIDRMETARLLGFPTVADNTLDAVASRDFLFEIMAALTMLATTWSRIAQDYFVWVTDEFRLIDFPDSVAGTSSIMPQKKNPVVLEYLKGRAGHLIGMFTTAMAVQRASQFSHTGDANRESVANFADMCEESVKALKVLDLVVRTARPREDVMLRRARENFCAATDLADTIVRKADVSFRQAHHIVGAVVREAMERGLSSDQIDVDMVDRASVDEIGRPLGLSADIVGECLDPAASVHARTIGGPAPDSVASMVAAATVRLVQQDTLNAQRRETTRQARLALHAEAEALAALAQATP</sequence>
<dbReference type="Gene3D" id="1.10.275.10">
    <property type="entry name" value="Fumarase/aspartase (N-terminal domain)"/>
    <property type="match status" value="1"/>
</dbReference>
<dbReference type="SUPFAM" id="SSF48557">
    <property type="entry name" value="L-aspartase-like"/>
    <property type="match status" value="1"/>
</dbReference>
<evidence type="ECO:0000256" key="6">
    <source>
        <dbReference type="HAMAP-Rule" id="MF_00006"/>
    </source>
</evidence>
<dbReference type="InterPro" id="IPR022761">
    <property type="entry name" value="Fumarate_lyase_N"/>
</dbReference>
<feature type="domain" description="Fumarate lyase N-terminal" evidence="7">
    <location>
        <begin position="55"/>
        <end position="310"/>
    </location>
</feature>
<dbReference type="EMBL" id="CP043046">
    <property type="protein sequence ID" value="QEI08362.1"/>
    <property type="molecule type" value="Genomic_DNA"/>
</dbReference>
<dbReference type="PANTHER" id="PTHR43814">
    <property type="entry name" value="ARGININOSUCCINATE LYASE"/>
    <property type="match status" value="1"/>
</dbReference>
<dbReference type="GO" id="GO:0042450">
    <property type="term" value="P:L-arginine biosynthetic process via ornithine"/>
    <property type="evidence" value="ECO:0007669"/>
    <property type="project" value="UniProtKB-UniRule"/>
</dbReference>
<evidence type="ECO:0000256" key="3">
    <source>
        <dbReference type="ARBA" id="ARBA00012338"/>
    </source>
</evidence>
<evidence type="ECO:0000256" key="2">
    <source>
        <dbReference type="ARBA" id="ARBA00004941"/>
    </source>
</evidence>
<protein>
    <recommendedName>
        <fullName evidence="3 6">Argininosuccinate lyase</fullName>
        <shortName evidence="6">ASAL</shortName>
        <ecNumber evidence="3 6">4.3.2.1</ecNumber>
    </recommendedName>
    <alternativeName>
        <fullName evidence="6">Arginosuccinase</fullName>
    </alternativeName>
</protein>
<feature type="domain" description="Argininosuccinate lyase C-terminal" evidence="8">
    <location>
        <begin position="374"/>
        <end position="450"/>
    </location>
</feature>
<comment type="catalytic activity">
    <reaction evidence="1 6">
        <text>2-(N(omega)-L-arginino)succinate = fumarate + L-arginine</text>
        <dbReference type="Rhea" id="RHEA:24020"/>
        <dbReference type="ChEBI" id="CHEBI:29806"/>
        <dbReference type="ChEBI" id="CHEBI:32682"/>
        <dbReference type="ChEBI" id="CHEBI:57472"/>
        <dbReference type="EC" id="4.3.2.1"/>
    </reaction>
</comment>
<dbReference type="NCBIfam" id="TIGR00838">
    <property type="entry name" value="argH"/>
    <property type="match status" value="1"/>
</dbReference>
<dbReference type="Gene3D" id="1.20.200.10">
    <property type="entry name" value="Fumarase/aspartase (Central domain)"/>
    <property type="match status" value="1"/>
</dbReference>
<organism evidence="9 10">
    <name type="scientific">Pigmentiphaga aceris</name>
    <dbReference type="NCBI Taxonomy" id="1940612"/>
    <lineage>
        <taxon>Bacteria</taxon>
        <taxon>Pseudomonadati</taxon>
        <taxon>Pseudomonadota</taxon>
        <taxon>Betaproteobacteria</taxon>
        <taxon>Burkholderiales</taxon>
        <taxon>Alcaligenaceae</taxon>
        <taxon>Pigmentiphaga</taxon>
    </lineage>
</organism>
<dbReference type="InterPro" id="IPR009049">
    <property type="entry name" value="Argininosuccinate_lyase"/>
</dbReference>
<dbReference type="InterPro" id="IPR000362">
    <property type="entry name" value="Fumarate_lyase_fam"/>
</dbReference>
<dbReference type="Proteomes" id="UP000325161">
    <property type="component" value="Chromosome"/>
</dbReference>
<dbReference type="Gene3D" id="1.10.40.30">
    <property type="entry name" value="Fumarase/aspartase (C-terminal domain)"/>
    <property type="match status" value="1"/>
</dbReference>
<dbReference type="HAMAP" id="MF_00006">
    <property type="entry name" value="Arg_succ_lyase"/>
    <property type="match status" value="1"/>
</dbReference>
<dbReference type="PANTHER" id="PTHR43814:SF1">
    <property type="entry name" value="ARGININOSUCCINATE LYASE"/>
    <property type="match status" value="1"/>
</dbReference>
<dbReference type="GO" id="GO:0004056">
    <property type="term" value="F:argininosuccinate lyase activity"/>
    <property type="evidence" value="ECO:0007669"/>
    <property type="project" value="UniProtKB-UniRule"/>
</dbReference>
<keyword evidence="6" id="KW-0028">Amino-acid biosynthesis</keyword>
<gene>
    <name evidence="6 9" type="primary">argH</name>
    <name evidence="9" type="ORF">FXN63_22895</name>
</gene>
<comment type="pathway">
    <text evidence="2 6">Amino-acid biosynthesis; L-arginine biosynthesis; L-arginine from L-ornithine and carbamoyl phosphate: step 3/3.</text>
</comment>
<dbReference type="InterPro" id="IPR024083">
    <property type="entry name" value="Fumarase/histidase_N"/>
</dbReference>
<evidence type="ECO:0000313" key="9">
    <source>
        <dbReference type="EMBL" id="QEI08362.1"/>
    </source>
</evidence>
<comment type="similarity">
    <text evidence="6">Belongs to the lyase 1 family. Argininosuccinate lyase subfamily.</text>
</comment>
<dbReference type="KEGG" id="pacr:FXN63_22895"/>
<dbReference type="Pfam" id="PF00206">
    <property type="entry name" value="Lyase_1"/>
    <property type="match status" value="1"/>
</dbReference>
<evidence type="ECO:0000259" key="7">
    <source>
        <dbReference type="Pfam" id="PF00206"/>
    </source>
</evidence>
<evidence type="ECO:0000259" key="8">
    <source>
        <dbReference type="Pfam" id="PF14698"/>
    </source>
</evidence>
<dbReference type="InterPro" id="IPR029419">
    <property type="entry name" value="Arg_succ_lyase_C"/>
</dbReference>
<keyword evidence="4 6" id="KW-0055">Arginine biosynthesis</keyword>
<keyword evidence="10" id="KW-1185">Reference proteome</keyword>